<reference evidence="2" key="1">
    <citation type="journal article" date="2019" name="Int. J. Syst. Evol. Microbiol.">
        <title>The Global Catalogue of Microorganisms (GCM) 10K type strain sequencing project: providing services to taxonomists for standard genome sequencing and annotation.</title>
        <authorList>
            <consortium name="The Broad Institute Genomics Platform"/>
            <consortium name="The Broad Institute Genome Sequencing Center for Infectious Disease"/>
            <person name="Wu L."/>
            <person name="Ma J."/>
        </authorList>
    </citation>
    <scope>NUCLEOTIDE SEQUENCE [LARGE SCALE GENOMIC DNA]</scope>
    <source>
        <strain evidence="2">TBRC 1276</strain>
    </source>
</reference>
<proteinExistence type="predicted"/>
<sequence length="90" mass="10053">MPDDLRQRYADAIRSAADQSIVGEWVCCDPVNPDHDLCVKGDIARQMLRAVLTDDPEKLFVPSSILDAVMAVRDEELAELRRLVAHPPGR</sequence>
<dbReference type="Proteomes" id="UP001595851">
    <property type="component" value="Unassembled WGS sequence"/>
</dbReference>
<dbReference type="RefSeq" id="WP_379526755.1">
    <property type="nucleotide sequence ID" value="NZ_JBHSBI010000002.1"/>
</dbReference>
<keyword evidence="2" id="KW-1185">Reference proteome</keyword>
<gene>
    <name evidence="1" type="ORF">ACFOY2_05245</name>
</gene>
<comment type="caution">
    <text evidence="1">The sequence shown here is derived from an EMBL/GenBank/DDBJ whole genome shotgun (WGS) entry which is preliminary data.</text>
</comment>
<protein>
    <submittedName>
        <fullName evidence="1">Uncharacterized protein</fullName>
    </submittedName>
</protein>
<evidence type="ECO:0000313" key="2">
    <source>
        <dbReference type="Proteomes" id="UP001595851"/>
    </source>
</evidence>
<organism evidence="1 2">
    <name type="scientific">Nonomuraea purpurea</name>
    <dbReference type="NCBI Taxonomy" id="1849276"/>
    <lineage>
        <taxon>Bacteria</taxon>
        <taxon>Bacillati</taxon>
        <taxon>Actinomycetota</taxon>
        <taxon>Actinomycetes</taxon>
        <taxon>Streptosporangiales</taxon>
        <taxon>Streptosporangiaceae</taxon>
        <taxon>Nonomuraea</taxon>
    </lineage>
</organism>
<evidence type="ECO:0000313" key="1">
    <source>
        <dbReference type="EMBL" id="MFC4006615.1"/>
    </source>
</evidence>
<name>A0ABV8G0U3_9ACTN</name>
<accession>A0ABV8G0U3</accession>
<dbReference type="EMBL" id="JBHSBI010000002">
    <property type="protein sequence ID" value="MFC4006615.1"/>
    <property type="molecule type" value="Genomic_DNA"/>
</dbReference>